<evidence type="ECO:0000313" key="3">
    <source>
        <dbReference type="EMBL" id="STX61954.1"/>
    </source>
</evidence>
<feature type="coiled-coil region" evidence="1">
    <location>
        <begin position="181"/>
        <end position="208"/>
    </location>
</feature>
<evidence type="ECO:0000313" key="5">
    <source>
        <dbReference type="Proteomes" id="UP000254040"/>
    </source>
</evidence>
<dbReference type="EMBL" id="LNYN01000014">
    <property type="protein sequence ID" value="KTD35348.1"/>
    <property type="molecule type" value="Genomic_DNA"/>
</dbReference>
<name>A0A378JTL3_9GAMM</name>
<reference evidence="2 4" key="1">
    <citation type="submission" date="2015-11" db="EMBL/GenBank/DDBJ databases">
        <title>Genomic analysis of 38 Legionella species identifies large and diverse effector repertoires.</title>
        <authorList>
            <person name="Burstein D."/>
            <person name="Amaro F."/>
            <person name="Zusman T."/>
            <person name="Lifshitz Z."/>
            <person name="Cohen O."/>
            <person name="Gilbert J.A."/>
            <person name="Pupko T."/>
            <person name="Shuman H.A."/>
            <person name="Segal G."/>
        </authorList>
    </citation>
    <scope>NUCLEOTIDE SEQUENCE [LARGE SCALE GENOMIC DNA]</scope>
    <source>
        <strain evidence="2 4">ATCC 43877</strain>
    </source>
</reference>
<dbReference type="EMBL" id="UGOG01000001">
    <property type="protein sequence ID" value="STX61954.1"/>
    <property type="molecule type" value="Genomic_DNA"/>
</dbReference>
<accession>A0A378JTL3</accession>
<sequence length="608" mass="69815">MLTKRERFEQWRGTEARNEQGIIDTVAIIEDYFTSIDSLSSIKRDLADHKTDHFLKLNVYGGRSFGAVAFCRFVIEESIELLPDTASDEIHLLKELRTILGELYDNPRKNVVNNANILIGHIQKLLAIKTEDMTQLKQFRSLFVCFFYTLKLLKTGIDNLSDWKKIAINAFIDLDKIILDVKGLTELAEEKIRQIERTLEQLDIEEAKTRAGKKSLQDYFNERFAALFMADEREVKKFLNLHRCLDELSDRINSLIAARDVRQEISENITKIQSLLNALLKNEQRVTGRQYFLELMNHSMDAFTVLMKHTNGIKKKQLVEKVNQLNDPGILQNISSKLLYGVSWVTSFLAVGYRLVTSNSFQDFIAKKIPSTLDAQCKSELKLLATEYLADLKRQSIEVQNHIMVHEEHLSRGDANLKKLIAHASNETLTQVLTANHTVAEAFGEYRRISFSLTQKHCFLTSLKETHNLLCDFIQQHDGWMVKLSNFLAQFLTIFKSETAVVIDRARALKQKLVNFETEYRKEVHNGVIAIQNNPHLTKTVKDKFINEFGTVKSLESFRVIRPAISKEDLDHLIDNTTLFFNSGRKQGALDKRVRVESITVTGAVLSF</sequence>
<dbReference type="AlphaFoldDB" id="A0A378JTL3"/>
<evidence type="ECO:0000313" key="2">
    <source>
        <dbReference type="EMBL" id="KTD35348.1"/>
    </source>
</evidence>
<proteinExistence type="predicted"/>
<gene>
    <name evidence="2" type="ORF">Lmor_0795</name>
    <name evidence="3" type="ORF">NCTC12239_00872</name>
</gene>
<keyword evidence="4" id="KW-1185">Reference proteome</keyword>
<dbReference type="Proteomes" id="UP000254040">
    <property type="component" value="Unassembled WGS sequence"/>
</dbReference>
<dbReference type="Proteomes" id="UP000054985">
    <property type="component" value="Unassembled WGS sequence"/>
</dbReference>
<evidence type="ECO:0000313" key="4">
    <source>
        <dbReference type="Proteomes" id="UP000054985"/>
    </source>
</evidence>
<keyword evidence="1" id="KW-0175">Coiled coil</keyword>
<protein>
    <submittedName>
        <fullName evidence="2 3">Purine NTPase</fullName>
    </submittedName>
</protein>
<organism evidence="3 5">
    <name type="scientific">Legionella moravica</name>
    <dbReference type="NCBI Taxonomy" id="39962"/>
    <lineage>
        <taxon>Bacteria</taxon>
        <taxon>Pseudomonadati</taxon>
        <taxon>Pseudomonadota</taxon>
        <taxon>Gammaproteobacteria</taxon>
        <taxon>Legionellales</taxon>
        <taxon>Legionellaceae</taxon>
        <taxon>Legionella</taxon>
    </lineage>
</organism>
<evidence type="ECO:0000256" key="1">
    <source>
        <dbReference type="SAM" id="Coils"/>
    </source>
</evidence>
<reference evidence="3 5" key="2">
    <citation type="submission" date="2018-06" db="EMBL/GenBank/DDBJ databases">
        <authorList>
            <consortium name="Pathogen Informatics"/>
            <person name="Doyle S."/>
        </authorList>
    </citation>
    <scope>NUCLEOTIDE SEQUENCE [LARGE SCALE GENOMIC DNA]</scope>
    <source>
        <strain evidence="3 5">NCTC12239</strain>
    </source>
</reference>